<keyword evidence="2" id="KW-1185">Reference proteome</keyword>
<proteinExistence type="predicted"/>
<evidence type="ECO:0000313" key="2">
    <source>
        <dbReference type="Proteomes" id="UP000053477"/>
    </source>
</evidence>
<gene>
    <name evidence="1" type="ORF">SCHPADRAFT_628824</name>
</gene>
<protein>
    <submittedName>
        <fullName evidence="1">Uncharacterized protein</fullName>
    </submittedName>
</protein>
<dbReference type="Proteomes" id="UP000053477">
    <property type="component" value="Unassembled WGS sequence"/>
</dbReference>
<dbReference type="AlphaFoldDB" id="A0A0H2R7S5"/>
<dbReference type="InParanoid" id="A0A0H2R7S5"/>
<sequence length="152" mass="17342">MLLADGVGGRRKPIHHLLETLGSRRRTFEFNDERRAFRIGTRESHGILEPKTSYCVLLFHYRPIVMRVRVAVKRARVNERTRIRRCRKSESPSDFVRDHAQLEASQMVCSSCSSGPSNHRSHPDTPCPSPLNFPSIQCILDHNARPTSGVLI</sequence>
<reference evidence="1 2" key="1">
    <citation type="submission" date="2015-04" db="EMBL/GenBank/DDBJ databases">
        <title>Complete genome sequence of Schizopora paradoxa KUC8140, a cosmopolitan wood degrader in East Asia.</title>
        <authorList>
            <consortium name="DOE Joint Genome Institute"/>
            <person name="Min B."/>
            <person name="Park H."/>
            <person name="Jang Y."/>
            <person name="Kim J.-J."/>
            <person name="Kim K.H."/>
            <person name="Pangilinan J."/>
            <person name="Lipzen A."/>
            <person name="Riley R."/>
            <person name="Grigoriev I.V."/>
            <person name="Spatafora J.W."/>
            <person name="Choi I.-G."/>
        </authorList>
    </citation>
    <scope>NUCLEOTIDE SEQUENCE [LARGE SCALE GENOMIC DNA]</scope>
    <source>
        <strain evidence="1 2">KUC8140</strain>
    </source>
</reference>
<name>A0A0H2R7S5_9AGAM</name>
<accession>A0A0H2R7S5</accession>
<organism evidence="1 2">
    <name type="scientific">Schizopora paradoxa</name>
    <dbReference type="NCBI Taxonomy" id="27342"/>
    <lineage>
        <taxon>Eukaryota</taxon>
        <taxon>Fungi</taxon>
        <taxon>Dikarya</taxon>
        <taxon>Basidiomycota</taxon>
        <taxon>Agaricomycotina</taxon>
        <taxon>Agaricomycetes</taxon>
        <taxon>Hymenochaetales</taxon>
        <taxon>Schizoporaceae</taxon>
        <taxon>Schizopora</taxon>
    </lineage>
</organism>
<evidence type="ECO:0000313" key="1">
    <source>
        <dbReference type="EMBL" id="KLO07890.1"/>
    </source>
</evidence>
<dbReference type="EMBL" id="KQ086115">
    <property type="protein sequence ID" value="KLO07890.1"/>
    <property type="molecule type" value="Genomic_DNA"/>
</dbReference>